<dbReference type="SMART" id="SM00345">
    <property type="entry name" value="HTH_GNTR"/>
    <property type="match status" value="1"/>
</dbReference>
<keyword evidence="1" id="KW-0805">Transcription regulation</keyword>
<dbReference type="AlphaFoldDB" id="A0A2N0VG06"/>
<organism evidence="5 6">
    <name type="scientific">Rhodohalobacter barkolensis</name>
    <dbReference type="NCBI Taxonomy" id="2053187"/>
    <lineage>
        <taxon>Bacteria</taxon>
        <taxon>Pseudomonadati</taxon>
        <taxon>Balneolota</taxon>
        <taxon>Balneolia</taxon>
        <taxon>Balneolales</taxon>
        <taxon>Balneolaceae</taxon>
        <taxon>Rhodohalobacter</taxon>
    </lineage>
</organism>
<dbReference type="PANTHER" id="PTHR38445:SF9">
    <property type="entry name" value="HTH-TYPE TRANSCRIPTIONAL REPRESSOR YTRA"/>
    <property type="match status" value="1"/>
</dbReference>
<reference evidence="5 6" key="1">
    <citation type="submission" date="2017-11" db="EMBL/GenBank/DDBJ databases">
        <title>Rhodohalobacter 15182 sp. nov., isolated from a salt lake.</title>
        <authorList>
            <person name="Han S."/>
        </authorList>
    </citation>
    <scope>NUCLEOTIDE SEQUENCE [LARGE SCALE GENOMIC DNA]</scope>
    <source>
        <strain evidence="5 6">15182</strain>
    </source>
</reference>
<dbReference type="Gene3D" id="1.10.10.10">
    <property type="entry name" value="Winged helix-like DNA-binding domain superfamily/Winged helix DNA-binding domain"/>
    <property type="match status" value="1"/>
</dbReference>
<evidence type="ECO:0000256" key="1">
    <source>
        <dbReference type="ARBA" id="ARBA00023015"/>
    </source>
</evidence>
<accession>A0A2N0VG06</accession>
<dbReference type="EMBL" id="PISP01000003">
    <property type="protein sequence ID" value="PKD43119.1"/>
    <property type="molecule type" value="Genomic_DNA"/>
</dbReference>
<evidence type="ECO:0000259" key="4">
    <source>
        <dbReference type="PROSITE" id="PS50949"/>
    </source>
</evidence>
<feature type="domain" description="HTH gntR-type" evidence="4">
    <location>
        <begin position="2"/>
        <end position="70"/>
    </location>
</feature>
<evidence type="ECO:0000313" key="6">
    <source>
        <dbReference type="Proteomes" id="UP000233398"/>
    </source>
</evidence>
<sequence>MKHSAKHISDRIRLMIATKQFQVGELLPSTRELGRQLGASFHTVRKAYHQLADEGLITPEQGRGFVVNRQSTSLDKTQRIEMGTEKMQELLEELIGYGLDEKEIEAIFEEQISYMEWPDRIQSIATVGETVELAKLLSDSIKNQIGVKSVPISADNYDRLVKYDALFVPIHLVSEFRSLSNTIRLLPVVFHYDADVLLSIVDRSGIEAIGLVTAEEESISKIIDELKTLMNFEGAFVAGATYGKSLPLFVRNTDLIVYTPASARLVEQKVPEVKRIKLEYIISEKSAQMIRSELWDQ</sequence>
<proteinExistence type="predicted"/>
<evidence type="ECO:0000256" key="3">
    <source>
        <dbReference type="ARBA" id="ARBA00023163"/>
    </source>
</evidence>
<dbReference type="PROSITE" id="PS50949">
    <property type="entry name" value="HTH_GNTR"/>
    <property type="match status" value="1"/>
</dbReference>
<keyword evidence="3" id="KW-0804">Transcription</keyword>
<dbReference type="GO" id="GO:0003700">
    <property type="term" value="F:DNA-binding transcription factor activity"/>
    <property type="evidence" value="ECO:0007669"/>
    <property type="project" value="InterPro"/>
</dbReference>
<dbReference type="RefSeq" id="WP_101073593.1">
    <property type="nucleotide sequence ID" value="NZ_PISP01000003.1"/>
</dbReference>
<name>A0A2N0VG06_9BACT</name>
<dbReference type="GO" id="GO:0003677">
    <property type="term" value="F:DNA binding"/>
    <property type="evidence" value="ECO:0007669"/>
    <property type="project" value="UniProtKB-KW"/>
</dbReference>
<protein>
    <submittedName>
        <fullName evidence="5">GntR family transcriptional regulator</fullName>
    </submittedName>
</protein>
<evidence type="ECO:0000256" key="2">
    <source>
        <dbReference type="ARBA" id="ARBA00023125"/>
    </source>
</evidence>
<evidence type="ECO:0000313" key="5">
    <source>
        <dbReference type="EMBL" id="PKD43119.1"/>
    </source>
</evidence>
<gene>
    <name evidence="5" type="ORF">CWD77_10860</name>
</gene>
<dbReference type="Proteomes" id="UP000233398">
    <property type="component" value="Unassembled WGS sequence"/>
</dbReference>
<dbReference type="SUPFAM" id="SSF46785">
    <property type="entry name" value="Winged helix' DNA-binding domain"/>
    <property type="match status" value="1"/>
</dbReference>
<dbReference type="InterPro" id="IPR036388">
    <property type="entry name" value="WH-like_DNA-bd_sf"/>
</dbReference>
<dbReference type="InterPro" id="IPR036390">
    <property type="entry name" value="WH_DNA-bd_sf"/>
</dbReference>
<comment type="caution">
    <text evidence="5">The sequence shown here is derived from an EMBL/GenBank/DDBJ whole genome shotgun (WGS) entry which is preliminary data.</text>
</comment>
<dbReference type="CDD" id="cd07377">
    <property type="entry name" value="WHTH_GntR"/>
    <property type="match status" value="1"/>
</dbReference>
<dbReference type="InterPro" id="IPR000524">
    <property type="entry name" value="Tscrpt_reg_HTH_GntR"/>
</dbReference>
<dbReference type="OrthoDB" id="362473at2"/>
<keyword evidence="2" id="KW-0238">DNA-binding</keyword>
<dbReference type="Pfam" id="PF00392">
    <property type="entry name" value="GntR"/>
    <property type="match status" value="1"/>
</dbReference>
<keyword evidence="6" id="KW-1185">Reference proteome</keyword>
<dbReference type="PANTHER" id="PTHR38445">
    <property type="entry name" value="HTH-TYPE TRANSCRIPTIONAL REPRESSOR YTRA"/>
    <property type="match status" value="1"/>
</dbReference>